<evidence type="ECO:0000313" key="1">
    <source>
        <dbReference type="EMBL" id="CCM04658.1"/>
    </source>
</evidence>
<dbReference type="Proteomes" id="UP000006352">
    <property type="component" value="Unassembled WGS sequence"/>
</dbReference>
<organism evidence="1 2">
    <name type="scientific">Fibroporia radiculosa</name>
    <dbReference type="NCBI Taxonomy" id="599839"/>
    <lineage>
        <taxon>Eukaryota</taxon>
        <taxon>Fungi</taxon>
        <taxon>Dikarya</taxon>
        <taxon>Basidiomycota</taxon>
        <taxon>Agaricomycotina</taxon>
        <taxon>Agaricomycetes</taxon>
        <taxon>Polyporales</taxon>
        <taxon>Fibroporiaceae</taxon>
        <taxon>Fibroporia</taxon>
    </lineage>
</organism>
<protein>
    <submittedName>
        <fullName evidence="1">Uncharacterized protein</fullName>
    </submittedName>
</protein>
<dbReference type="InParanoid" id="J4GCN5"/>
<reference evidence="1 2" key="1">
    <citation type="journal article" date="2012" name="Appl. Environ. Microbiol.">
        <title>Short-read sequencing for genomic analysis of the brown rot fungus Fibroporia radiculosa.</title>
        <authorList>
            <person name="Tang J.D."/>
            <person name="Perkins A.D."/>
            <person name="Sonstegard T.S."/>
            <person name="Schroeder S.G."/>
            <person name="Burgess S.C."/>
            <person name="Diehl S.V."/>
        </authorList>
    </citation>
    <scope>NUCLEOTIDE SEQUENCE [LARGE SCALE GENOMIC DNA]</scope>
    <source>
        <strain evidence="1 2">TFFH 294</strain>
    </source>
</reference>
<dbReference type="RefSeq" id="XP_012183941.1">
    <property type="nucleotide sequence ID" value="XM_012328551.1"/>
</dbReference>
<accession>J4GCN5</accession>
<dbReference type="EMBL" id="HE797163">
    <property type="protein sequence ID" value="CCM04658.1"/>
    <property type="molecule type" value="Genomic_DNA"/>
</dbReference>
<evidence type="ECO:0000313" key="2">
    <source>
        <dbReference type="Proteomes" id="UP000006352"/>
    </source>
</evidence>
<gene>
    <name evidence="1" type="ORF">FIBRA_06842</name>
</gene>
<dbReference type="GeneID" id="24099569"/>
<sequence length="38" mass="4099">MSFTLMPPRHLSSNGAGRQEQAIALLVRCGRMDGRVAA</sequence>
<proteinExistence type="predicted"/>
<dbReference type="HOGENOM" id="CLU_3335563_0_0_1"/>
<name>J4GCN5_9APHY</name>
<keyword evidence="2" id="KW-1185">Reference proteome</keyword>
<dbReference type="AlphaFoldDB" id="J4GCN5"/>